<dbReference type="Gene3D" id="3.40.50.300">
    <property type="entry name" value="P-loop containing nucleotide triphosphate hydrolases"/>
    <property type="match status" value="1"/>
</dbReference>
<dbReference type="EMBL" id="AHKH01000041">
    <property type="protein sequence ID" value="EHQ61319.1"/>
    <property type="molecule type" value="Genomic_DNA"/>
</dbReference>
<dbReference type="PANTHER" id="PTHR43384">
    <property type="entry name" value="SEPTUM SITE-DETERMINING PROTEIN MIND HOMOLOG, CHLOROPLASTIC-RELATED"/>
    <property type="match status" value="1"/>
</dbReference>
<evidence type="ECO:0000313" key="3">
    <source>
        <dbReference type="Proteomes" id="UP000003900"/>
    </source>
</evidence>
<dbReference type="GO" id="GO:0051782">
    <property type="term" value="P:negative regulation of cell division"/>
    <property type="evidence" value="ECO:0007669"/>
    <property type="project" value="TreeGrafter"/>
</dbReference>
<evidence type="ECO:0000259" key="1">
    <source>
        <dbReference type="Pfam" id="PF01656"/>
    </source>
</evidence>
<dbReference type="GO" id="GO:0009898">
    <property type="term" value="C:cytoplasmic side of plasma membrane"/>
    <property type="evidence" value="ECO:0007669"/>
    <property type="project" value="TreeGrafter"/>
</dbReference>
<proteinExistence type="predicted"/>
<organism evidence="2 3">
    <name type="scientific">Paenibacillus dendritiformis C454</name>
    <dbReference type="NCBI Taxonomy" id="1131935"/>
    <lineage>
        <taxon>Bacteria</taxon>
        <taxon>Bacillati</taxon>
        <taxon>Bacillota</taxon>
        <taxon>Bacilli</taxon>
        <taxon>Bacillales</taxon>
        <taxon>Paenibacillaceae</taxon>
        <taxon>Paenibacillus</taxon>
    </lineage>
</organism>
<dbReference type="InterPro" id="IPR002586">
    <property type="entry name" value="CobQ/CobB/MinD/ParA_Nub-bd_dom"/>
</dbReference>
<protein>
    <recommendedName>
        <fullName evidence="1">CobQ/CobB/MinD/ParA nucleotide binding domain-containing protein</fullName>
    </recommendedName>
</protein>
<dbReference type="AlphaFoldDB" id="H3SI07"/>
<dbReference type="InterPro" id="IPR027417">
    <property type="entry name" value="P-loop_NTPase"/>
</dbReference>
<keyword evidence="3" id="KW-1185">Reference proteome</keyword>
<comment type="caution">
    <text evidence="2">The sequence shown here is derived from an EMBL/GenBank/DDBJ whole genome shotgun (WGS) entry which is preliminary data.</text>
</comment>
<feature type="domain" description="CobQ/CobB/MinD/ParA nucleotide binding" evidence="1">
    <location>
        <begin position="161"/>
        <end position="197"/>
    </location>
</feature>
<sequence>MGHAAHVLLDDGAFLRFADPYPEGEGKKMKAWDIVVAHPQKRMLDAWTEYWKQSDYAEQLHLRVFTQADTLRRYLGLKPGIHMVVADPGVLQEMSEEEMDGILITVLSAEERLDAFPFAHAIENPYQPLPQLFQSLIERCRAEYEGAVFRTEGHSCMLLGISSLGGGAGKTTAALHLARYAAAKGKRVLLLNVDPVQEYALLHARPEPGAIAPLAQLLYYLRKDQAGDPLPLESYLLGVPDLEGADIFAPADWMKEWEGIDGPLMRKLLRLLLRSGRHDLIIAEGGFSQPAFDALWEEADRIVWLLQDDLPHLHKTELLFRQWERSGDAAVRTRIRRLALLVNRYMGMMANRWMYRDAPISGYLPYIPSWKQMHRIDQWLQSAVYQSAVAEWADRQLLHRLVSGSEVT</sequence>
<dbReference type="PANTHER" id="PTHR43384:SF13">
    <property type="entry name" value="SLR0110 PROTEIN"/>
    <property type="match status" value="1"/>
</dbReference>
<dbReference type="InterPro" id="IPR050625">
    <property type="entry name" value="ParA/MinD_ATPase"/>
</dbReference>
<evidence type="ECO:0000313" key="2">
    <source>
        <dbReference type="EMBL" id="EHQ61319.1"/>
    </source>
</evidence>
<dbReference type="GO" id="GO:0005524">
    <property type="term" value="F:ATP binding"/>
    <property type="evidence" value="ECO:0007669"/>
    <property type="project" value="TreeGrafter"/>
</dbReference>
<dbReference type="Proteomes" id="UP000003900">
    <property type="component" value="Unassembled WGS sequence"/>
</dbReference>
<name>H3SI07_9BACL</name>
<dbReference type="PATRIC" id="fig|1131935.3.peg.3300"/>
<accession>H3SI07</accession>
<dbReference type="STRING" id="1131935.PDENDC454_15847"/>
<reference evidence="2 3" key="1">
    <citation type="journal article" date="2012" name="J. Bacteriol.">
        <title>Genome Sequence of the Pattern-Forming Social Bacterium Paenibacillus dendritiformis C454 Chiral Morphotype.</title>
        <authorList>
            <person name="Sirota-Madi A."/>
            <person name="Olender T."/>
            <person name="Helman Y."/>
            <person name="Brainis I."/>
            <person name="Finkelshtein A."/>
            <person name="Roth D."/>
            <person name="Hagai E."/>
            <person name="Leshkowitz D."/>
            <person name="Brodsky L."/>
            <person name="Galatenko V."/>
            <person name="Nikolaev V."/>
            <person name="Gutnick D.L."/>
            <person name="Lancet D."/>
            <person name="Ben-Jacob E."/>
        </authorList>
    </citation>
    <scope>NUCLEOTIDE SEQUENCE [LARGE SCALE GENOMIC DNA]</scope>
    <source>
        <strain evidence="2 3">C454</strain>
    </source>
</reference>
<dbReference type="Pfam" id="PF01656">
    <property type="entry name" value="CbiA"/>
    <property type="match status" value="1"/>
</dbReference>
<dbReference type="GO" id="GO:0016887">
    <property type="term" value="F:ATP hydrolysis activity"/>
    <property type="evidence" value="ECO:0007669"/>
    <property type="project" value="TreeGrafter"/>
</dbReference>
<gene>
    <name evidence="2" type="ORF">PDENDC454_15847</name>
</gene>
<dbReference type="SUPFAM" id="SSF52540">
    <property type="entry name" value="P-loop containing nucleoside triphosphate hydrolases"/>
    <property type="match status" value="1"/>
</dbReference>
<dbReference type="Gene3D" id="3.40.50.10850">
    <property type="entry name" value="Ntrc-like two-domain protein"/>
    <property type="match status" value="1"/>
</dbReference>
<dbReference type="GO" id="GO:0005829">
    <property type="term" value="C:cytosol"/>
    <property type="evidence" value="ECO:0007669"/>
    <property type="project" value="TreeGrafter"/>
</dbReference>